<organism evidence="9 10">
    <name type="scientific">Rhizophagus clarus</name>
    <dbReference type="NCBI Taxonomy" id="94130"/>
    <lineage>
        <taxon>Eukaryota</taxon>
        <taxon>Fungi</taxon>
        <taxon>Fungi incertae sedis</taxon>
        <taxon>Mucoromycota</taxon>
        <taxon>Glomeromycotina</taxon>
        <taxon>Glomeromycetes</taxon>
        <taxon>Glomerales</taxon>
        <taxon>Glomeraceae</taxon>
        <taxon>Rhizophagus</taxon>
    </lineage>
</organism>
<evidence type="ECO:0000313" key="10">
    <source>
        <dbReference type="Proteomes" id="UP000247702"/>
    </source>
</evidence>
<evidence type="ECO:0000256" key="6">
    <source>
        <dbReference type="ARBA" id="ARBA00022801"/>
    </source>
</evidence>
<gene>
    <name evidence="9" type="ORF">RclHR1_05160006</name>
</gene>
<evidence type="ECO:0000256" key="1">
    <source>
        <dbReference type="ARBA" id="ARBA00001968"/>
    </source>
</evidence>
<dbReference type="STRING" id="94130.A0A2Z6SE09"/>
<evidence type="ECO:0000256" key="2">
    <source>
        <dbReference type="ARBA" id="ARBA00004123"/>
    </source>
</evidence>
<dbReference type="AlphaFoldDB" id="A0A2Z6SE09"/>
<sequence length="422" mass="49016">MDLQQQGRHQKNAVLFFILQIIIANKRYQNIQMQRIFDIYYLLTFNNTITNATIPIIISSPPYTRMQRQPRPKTDGFWTDVFPFLSDGNGHNSFQKHFRINFTTFRAIVNRLETHPAFISDSSNATPVWKQIAIVIWRLANGAGIRVLEQTLGVSQGSVGNFTDRFLVALLDLERRRITWPQGSRLVNVIQGFEHGETGRKLPNVIGAMDGSHIPIHAPSKNGARYVNRKNFHSINLLGIVDHQERFTYIHVGEAGSVHDARVFHRSSLYNEFSLHPEQWVPGGTYIIADAAYPLRTYLIKAFPDYYMLNHREKHFNKVLSSMRMVVERAFGHLKERWRILLKELYCTDIERINKIIFACCILHNFCIDMNDLLSLEDDINREIEEIEEDIDIYSEFEAENDGREETAGTQKREYLADLLMQ</sequence>
<dbReference type="Proteomes" id="UP000247702">
    <property type="component" value="Unassembled WGS sequence"/>
</dbReference>
<reference evidence="9 10" key="1">
    <citation type="submission" date="2017-11" db="EMBL/GenBank/DDBJ databases">
        <title>The genome of Rhizophagus clarus HR1 reveals common genetic basis of auxotrophy among arbuscular mycorrhizal fungi.</title>
        <authorList>
            <person name="Kobayashi Y."/>
        </authorList>
    </citation>
    <scope>NUCLEOTIDE SEQUENCE [LARGE SCALE GENOMIC DNA]</scope>
    <source>
        <strain evidence="9 10">HR1</strain>
    </source>
</reference>
<keyword evidence="5" id="KW-0479">Metal-binding</keyword>
<feature type="domain" description="DDE Tnp4" evidence="8">
    <location>
        <begin position="209"/>
        <end position="365"/>
    </location>
</feature>
<dbReference type="GO" id="GO:0004518">
    <property type="term" value="F:nuclease activity"/>
    <property type="evidence" value="ECO:0007669"/>
    <property type="project" value="UniProtKB-KW"/>
</dbReference>
<dbReference type="GO" id="GO:0046872">
    <property type="term" value="F:metal ion binding"/>
    <property type="evidence" value="ECO:0007669"/>
    <property type="project" value="UniProtKB-KW"/>
</dbReference>
<dbReference type="EMBL" id="BEXD01003889">
    <property type="protein sequence ID" value="GBC03507.1"/>
    <property type="molecule type" value="Genomic_DNA"/>
</dbReference>
<keyword evidence="7" id="KW-0539">Nucleus</keyword>
<dbReference type="InterPro" id="IPR027806">
    <property type="entry name" value="HARBI1_dom"/>
</dbReference>
<dbReference type="GO" id="GO:0016787">
    <property type="term" value="F:hydrolase activity"/>
    <property type="evidence" value="ECO:0007669"/>
    <property type="project" value="UniProtKB-KW"/>
</dbReference>
<dbReference type="GO" id="GO:0005634">
    <property type="term" value="C:nucleus"/>
    <property type="evidence" value="ECO:0007669"/>
    <property type="project" value="UniProtKB-SubCell"/>
</dbReference>
<dbReference type="Pfam" id="PF13359">
    <property type="entry name" value="DDE_Tnp_4"/>
    <property type="match status" value="1"/>
</dbReference>
<comment type="subcellular location">
    <subcellularLocation>
        <location evidence="2">Nucleus</location>
    </subcellularLocation>
</comment>
<proteinExistence type="inferred from homology"/>
<evidence type="ECO:0000256" key="5">
    <source>
        <dbReference type="ARBA" id="ARBA00022723"/>
    </source>
</evidence>
<evidence type="ECO:0000256" key="7">
    <source>
        <dbReference type="ARBA" id="ARBA00023242"/>
    </source>
</evidence>
<evidence type="ECO:0000256" key="4">
    <source>
        <dbReference type="ARBA" id="ARBA00022722"/>
    </source>
</evidence>
<evidence type="ECO:0000313" key="9">
    <source>
        <dbReference type="EMBL" id="GBC03507.1"/>
    </source>
</evidence>
<dbReference type="PANTHER" id="PTHR22930:SF85">
    <property type="entry name" value="GH03217P-RELATED"/>
    <property type="match status" value="1"/>
</dbReference>
<dbReference type="PANTHER" id="PTHR22930">
    <property type="match status" value="1"/>
</dbReference>
<keyword evidence="4" id="KW-0540">Nuclease</keyword>
<accession>A0A2Z6SE09</accession>
<evidence type="ECO:0000259" key="8">
    <source>
        <dbReference type="Pfam" id="PF13359"/>
    </source>
</evidence>
<dbReference type="InterPro" id="IPR045249">
    <property type="entry name" value="HARBI1-like"/>
</dbReference>
<comment type="similarity">
    <text evidence="3">Belongs to the HARBI1 family.</text>
</comment>
<name>A0A2Z6SE09_9GLOM</name>
<protein>
    <recommendedName>
        <fullName evidence="8">DDE Tnp4 domain-containing protein</fullName>
    </recommendedName>
</protein>
<comment type="caution">
    <text evidence="9">The sequence shown here is derived from an EMBL/GenBank/DDBJ whole genome shotgun (WGS) entry which is preliminary data.</text>
</comment>
<evidence type="ECO:0000256" key="3">
    <source>
        <dbReference type="ARBA" id="ARBA00006958"/>
    </source>
</evidence>
<keyword evidence="10" id="KW-1185">Reference proteome</keyword>
<keyword evidence="6" id="KW-0378">Hydrolase</keyword>
<comment type="cofactor">
    <cofactor evidence="1">
        <name>a divalent metal cation</name>
        <dbReference type="ChEBI" id="CHEBI:60240"/>
    </cofactor>
</comment>